<dbReference type="Proteomes" id="UP000030699">
    <property type="component" value="Unassembled WGS sequence"/>
</dbReference>
<sequence>MNDLNVVINEYISLNKKYNCDNLSFYMMNPTFFTDINFYQLIKLLYILCKEKYMYYFCTKTRKYKSKINYIIKNYDELSYHPTNLQNSRTNQYRINRKKLKKYMYQNLFMLNNETCKNDEHASFVYKQNFKEKKKNRKTNPLLIYMNEKFCIDLLIYLQKNYIINKCMRKKRKTLLILLFKISYVFICLKWKEAFCLLLNIFKNENDEILYALLILCKYPLFPKSTKIEKSDKKKNKKHNNKVWTKNVTRKIKNVDGNISLLFAHKLFNNIYDNFVRILRTNKMKYENIILSSILYVKNDSSNFLLIIIMIIFFFFFKKAYFIESLFKDNRRKNILRNYYLLECFFFKTKKILFLQKNQMFSLSSFKSFNTNGYELFAHDMFLKYTFQICYELINFKDMNNFLVLINNTLYFHFVKLILYLDTQNCCLNISKYHHVFFIMLSYFYIGYFMSINKCLQKFDHIFISILYKFHMLKEEDVEDIFNSSEDIKDRLKDKQMFVIKKGAKNKEKEINIFINDIKNFEEHEFVKNQEPTIFEKKKDESIIKENIIKTNSFIILDKYNEQEKQTSNILNNNDRIYNNNYILSFPLIPLFYPHHKPPLFLKNEQEENKIYYSINYLINFFYQLLTKYLCELDYKMYNTKIDLYILQNSKNSDLYLKINKFVNSFYGTCTLLYGIYNEKIDNGNNNNNVHQNYNTDKYYNIYNSKKYHNDNTNKKNHSDIYYRNVAYNTKMKIWDEKNPIHLFIQTIDLFFSIYYTLFTLGLSLYEKKKIYVNRKKQYKKYLLSIICVLFFNITNNEISTKDTLIFYKHNMDNNNNNNNNNYCYNNNYYNCYSHFFSKRNIIKREKYLNVICCVLCIIHFINYFKYVKKNIIKKFIFIIDYLLFNHNSFYFKEDYQKCTNSEKKNKKIHIHNIYKTIIRNLPKHVKSFTKDKEKDTN</sequence>
<feature type="transmembrane region" description="Helical" evidence="3">
    <location>
        <begin position="741"/>
        <end position="762"/>
    </location>
</feature>
<keyword evidence="3" id="KW-1133">Transmembrane helix</keyword>
<name>A0A024WTG5_PLAFA</name>
<dbReference type="InterPro" id="IPR045081">
    <property type="entry name" value="AN32"/>
</dbReference>
<proteinExistence type="predicted"/>
<keyword evidence="1" id="KW-0433">Leucine-rich repeat</keyword>
<keyword evidence="3" id="KW-0472">Membrane</keyword>
<dbReference type="GO" id="GO:0005634">
    <property type="term" value="C:nucleus"/>
    <property type="evidence" value="ECO:0007669"/>
    <property type="project" value="TreeGrafter"/>
</dbReference>
<dbReference type="PANTHER" id="PTHR11375">
    <property type="entry name" value="ACIDIC LEUCINE-RICH NUCLEAR PHOSPHOPROTEIN 32"/>
    <property type="match status" value="1"/>
</dbReference>
<keyword evidence="3" id="KW-0812">Transmembrane</keyword>
<feature type="transmembrane region" description="Helical" evidence="3">
    <location>
        <begin position="782"/>
        <end position="799"/>
    </location>
</feature>
<reference evidence="4 5" key="2">
    <citation type="submission" date="2013-02" db="EMBL/GenBank/DDBJ databases">
        <title>The Genome Sequence of Plasmodium falciparum MaliPS096_E11.</title>
        <authorList>
            <consortium name="The Broad Institute Genome Sequencing Platform"/>
            <consortium name="The Broad Institute Genome Sequencing Center for Infectious Disease"/>
            <person name="Neafsey D."/>
            <person name="Cheeseman I."/>
            <person name="Volkman S."/>
            <person name="Adams J."/>
            <person name="Walker B."/>
            <person name="Young S.K."/>
            <person name="Zeng Q."/>
            <person name="Gargeya S."/>
            <person name="Fitzgerald M."/>
            <person name="Haas B."/>
            <person name="Abouelleil A."/>
            <person name="Alvarado L."/>
            <person name="Arachchi H.M."/>
            <person name="Berlin A.M."/>
            <person name="Chapman S.B."/>
            <person name="Dewar J."/>
            <person name="Goldberg J."/>
            <person name="Griggs A."/>
            <person name="Gujja S."/>
            <person name="Hansen M."/>
            <person name="Howarth C."/>
            <person name="Imamovic A."/>
            <person name="Larimer J."/>
            <person name="McCowan C."/>
            <person name="Murphy C."/>
            <person name="Neiman D."/>
            <person name="Pearson M."/>
            <person name="Priest M."/>
            <person name="Roberts A."/>
            <person name="Saif S."/>
            <person name="Shea T."/>
            <person name="Sisk P."/>
            <person name="Sykes S."/>
            <person name="Wortman J."/>
            <person name="Nusbaum C."/>
            <person name="Birren B."/>
        </authorList>
    </citation>
    <scope>NUCLEOTIDE SEQUENCE [LARGE SCALE GENOMIC DNA]</scope>
    <source>
        <strain evidence="4 5">MaliPS096_E11</strain>
    </source>
</reference>
<dbReference type="GO" id="GO:0042393">
    <property type="term" value="F:histone binding"/>
    <property type="evidence" value="ECO:0007669"/>
    <property type="project" value="TreeGrafter"/>
</dbReference>
<keyword evidence="2" id="KW-0677">Repeat</keyword>
<evidence type="ECO:0000313" key="5">
    <source>
        <dbReference type="Proteomes" id="UP000030699"/>
    </source>
</evidence>
<evidence type="ECO:0000256" key="3">
    <source>
        <dbReference type="SAM" id="Phobius"/>
    </source>
</evidence>
<dbReference type="AlphaFoldDB" id="A0A024WTG5"/>
<accession>A0A024WTG5</accession>
<feature type="transmembrane region" description="Helical" evidence="3">
    <location>
        <begin position="304"/>
        <end position="323"/>
    </location>
</feature>
<feature type="transmembrane region" description="Helical" evidence="3">
    <location>
        <begin position="848"/>
        <end position="865"/>
    </location>
</feature>
<gene>
    <name evidence="4" type="ORF">PFMALIP_01488</name>
</gene>
<evidence type="ECO:0000313" key="4">
    <source>
        <dbReference type="EMBL" id="ETW50472.1"/>
    </source>
</evidence>
<reference evidence="4 5" key="1">
    <citation type="submission" date="2013-02" db="EMBL/GenBank/DDBJ databases">
        <title>The Genome Annotation of Plasmodium falciparum MaliPS096_E11.</title>
        <authorList>
            <consortium name="The Broad Institute Genome Sequencing Platform"/>
            <consortium name="The Broad Institute Genome Sequencing Center for Infectious Disease"/>
            <person name="Neafsey D."/>
            <person name="Hoffman S."/>
            <person name="Volkman S."/>
            <person name="Rosenthal P."/>
            <person name="Walker B."/>
            <person name="Young S.K."/>
            <person name="Zeng Q."/>
            <person name="Gargeya S."/>
            <person name="Fitzgerald M."/>
            <person name="Haas B."/>
            <person name="Abouelleil A."/>
            <person name="Allen A.W."/>
            <person name="Alvarado L."/>
            <person name="Arachchi H.M."/>
            <person name="Berlin A.M."/>
            <person name="Chapman S.B."/>
            <person name="Gainer-Dewar J."/>
            <person name="Goldberg J."/>
            <person name="Griggs A."/>
            <person name="Gujja S."/>
            <person name="Hansen M."/>
            <person name="Howarth C."/>
            <person name="Imamovic A."/>
            <person name="Ireland A."/>
            <person name="Larimer J."/>
            <person name="McCowan C."/>
            <person name="Murphy C."/>
            <person name="Pearson M."/>
            <person name="Poon T.W."/>
            <person name="Priest M."/>
            <person name="Roberts A."/>
            <person name="Saif S."/>
            <person name="Shea T."/>
            <person name="Sisk P."/>
            <person name="Sykes S."/>
            <person name="Wortman J."/>
            <person name="Nusbaum C."/>
            <person name="Birren B."/>
        </authorList>
    </citation>
    <scope>NUCLEOTIDE SEQUENCE [LARGE SCALE GENOMIC DNA]</scope>
    <source>
        <strain evidence="4 5">MaliPS096_E11</strain>
    </source>
</reference>
<dbReference type="EMBL" id="KI925520">
    <property type="protein sequence ID" value="ETW50472.1"/>
    <property type="molecule type" value="Genomic_DNA"/>
</dbReference>
<evidence type="ECO:0000256" key="2">
    <source>
        <dbReference type="ARBA" id="ARBA00022737"/>
    </source>
</evidence>
<organism evidence="4 5">
    <name type="scientific">Plasmodium falciparum MaliPS096_E11</name>
    <dbReference type="NCBI Taxonomy" id="1036727"/>
    <lineage>
        <taxon>Eukaryota</taxon>
        <taxon>Sar</taxon>
        <taxon>Alveolata</taxon>
        <taxon>Apicomplexa</taxon>
        <taxon>Aconoidasida</taxon>
        <taxon>Haemosporida</taxon>
        <taxon>Plasmodiidae</taxon>
        <taxon>Plasmodium</taxon>
        <taxon>Plasmodium (Laverania)</taxon>
    </lineage>
</organism>
<evidence type="ECO:0000256" key="1">
    <source>
        <dbReference type="ARBA" id="ARBA00022614"/>
    </source>
</evidence>
<feature type="transmembrane region" description="Helical" evidence="3">
    <location>
        <begin position="175"/>
        <end position="192"/>
    </location>
</feature>
<protein>
    <submittedName>
        <fullName evidence="4">Uncharacterized protein</fullName>
    </submittedName>
</protein>
<dbReference type="PANTHER" id="PTHR11375:SF23">
    <property type="entry name" value="CHROMOSOME UNDETERMINED SCAFFOLD_118, WHOLE GENOME SHOTGUN SEQUENCE"/>
    <property type="match status" value="1"/>
</dbReference>
<feature type="transmembrane region" description="Helical" evidence="3">
    <location>
        <begin position="433"/>
        <end position="452"/>
    </location>
</feature>